<organism evidence="5 6">
    <name type="scientific">Streblomastix strix</name>
    <dbReference type="NCBI Taxonomy" id="222440"/>
    <lineage>
        <taxon>Eukaryota</taxon>
        <taxon>Metamonada</taxon>
        <taxon>Preaxostyla</taxon>
        <taxon>Oxymonadida</taxon>
        <taxon>Streblomastigidae</taxon>
        <taxon>Streblomastix</taxon>
    </lineage>
</organism>
<keyword evidence="2 3" id="KW-0694">RNA-binding</keyword>
<comment type="caution">
    <text evidence="5">The sequence shown here is derived from an EMBL/GenBank/DDBJ whole genome shotgun (WGS) entry which is preliminary data.</text>
</comment>
<dbReference type="Proteomes" id="UP000324800">
    <property type="component" value="Unassembled WGS sequence"/>
</dbReference>
<dbReference type="GO" id="GO:0010629">
    <property type="term" value="P:negative regulation of gene expression"/>
    <property type="evidence" value="ECO:0007669"/>
    <property type="project" value="UniProtKB-ARBA"/>
</dbReference>
<dbReference type="InterPro" id="IPR012677">
    <property type="entry name" value="Nucleotide-bd_a/b_plait_sf"/>
</dbReference>
<name>A0A5J4VSB4_9EUKA</name>
<dbReference type="GO" id="GO:0003729">
    <property type="term" value="F:mRNA binding"/>
    <property type="evidence" value="ECO:0007669"/>
    <property type="project" value="UniProtKB-ARBA"/>
</dbReference>
<sequence length="261" mass="29215">MSQFPVVRQVPQGAYRVTNSGQYRIDNPCRLIINYVPQSLTPEVFNEMFVPYGTIVYSKLIMDKKSYGFVEYSKPEEAALAIQQLNGVVVLNKRLKVSYSRNPSPDLKNSNVYIAGYGTDLREEDLRMIFSNYGTIINMNMLKDKNGLSRGAAFIRLNSNQEAINAVNALNGTKLNGRIIYAKIHNSSTVRNGKEFIMGVDDGNDIYASFMNGTTNSTPIGENGLHRITYSASDLQDIPDANIHNYGAISLPHKDQMKDRL</sequence>
<evidence type="ECO:0000256" key="1">
    <source>
        <dbReference type="ARBA" id="ARBA00022737"/>
    </source>
</evidence>
<dbReference type="SMART" id="SM00361">
    <property type="entry name" value="RRM_1"/>
    <property type="match status" value="2"/>
</dbReference>
<evidence type="ECO:0000256" key="3">
    <source>
        <dbReference type="PROSITE-ProRule" id="PRU00176"/>
    </source>
</evidence>
<dbReference type="InterPro" id="IPR000504">
    <property type="entry name" value="RRM_dom"/>
</dbReference>
<dbReference type="GO" id="GO:0005737">
    <property type="term" value="C:cytoplasm"/>
    <property type="evidence" value="ECO:0007669"/>
    <property type="project" value="UniProtKB-ARBA"/>
</dbReference>
<reference evidence="5 6" key="1">
    <citation type="submission" date="2019-03" db="EMBL/GenBank/DDBJ databases">
        <title>Single cell metagenomics reveals metabolic interactions within the superorganism composed of flagellate Streblomastix strix and complex community of Bacteroidetes bacteria on its surface.</title>
        <authorList>
            <person name="Treitli S.C."/>
            <person name="Kolisko M."/>
            <person name="Husnik F."/>
            <person name="Keeling P."/>
            <person name="Hampl V."/>
        </authorList>
    </citation>
    <scope>NUCLEOTIDE SEQUENCE [LARGE SCALE GENOMIC DNA]</scope>
    <source>
        <strain evidence="5">ST1C</strain>
    </source>
</reference>
<dbReference type="PRINTS" id="PR00961">
    <property type="entry name" value="HUDSXLRNA"/>
</dbReference>
<evidence type="ECO:0000259" key="4">
    <source>
        <dbReference type="PROSITE" id="PS50102"/>
    </source>
</evidence>
<dbReference type="PANTHER" id="PTHR48027">
    <property type="entry name" value="HETEROGENEOUS NUCLEAR RIBONUCLEOPROTEIN 87F-RELATED"/>
    <property type="match status" value="1"/>
</dbReference>
<dbReference type="SUPFAM" id="SSF54928">
    <property type="entry name" value="RNA-binding domain, RBD"/>
    <property type="match status" value="1"/>
</dbReference>
<dbReference type="OrthoDB" id="266020at2759"/>
<feature type="domain" description="RRM" evidence="4">
    <location>
        <begin position="29"/>
        <end position="102"/>
    </location>
</feature>
<evidence type="ECO:0000313" key="5">
    <source>
        <dbReference type="EMBL" id="KAA6385310.1"/>
    </source>
</evidence>
<dbReference type="InterPro" id="IPR035979">
    <property type="entry name" value="RBD_domain_sf"/>
</dbReference>
<dbReference type="InterPro" id="IPR003954">
    <property type="entry name" value="RRM_euk-type"/>
</dbReference>
<evidence type="ECO:0000256" key="2">
    <source>
        <dbReference type="ARBA" id="ARBA00022884"/>
    </source>
</evidence>
<evidence type="ECO:0000313" key="6">
    <source>
        <dbReference type="Proteomes" id="UP000324800"/>
    </source>
</evidence>
<dbReference type="EMBL" id="SNRW01005319">
    <property type="protein sequence ID" value="KAA6385310.1"/>
    <property type="molecule type" value="Genomic_DNA"/>
</dbReference>
<dbReference type="PROSITE" id="PS50102">
    <property type="entry name" value="RRM"/>
    <property type="match status" value="2"/>
</dbReference>
<keyword evidence="1" id="KW-0677">Repeat</keyword>
<gene>
    <name evidence="5" type="ORF">EZS28_019162</name>
</gene>
<dbReference type="GO" id="GO:1990904">
    <property type="term" value="C:ribonucleoprotein complex"/>
    <property type="evidence" value="ECO:0007669"/>
    <property type="project" value="InterPro"/>
</dbReference>
<feature type="domain" description="RRM" evidence="4">
    <location>
        <begin position="110"/>
        <end position="187"/>
    </location>
</feature>
<proteinExistence type="predicted"/>
<protein>
    <recommendedName>
        <fullName evidence="4">RRM domain-containing protein</fullName>
    </recommendedName>
</protein>
<dbReference type="FunFam" id="3.30.70.330:FF:000383">
    <property type="entry name" value="Sex lethal, isoform D"/>
    <property type="match status" value="1"/>
</dbReference>
<dbReference type="InterPro" id="IPR002343">
    <property type="entry name" value="Hud_Sxl_RNA"/>
</dbReference>
<dbReference type="GO" id="GO:0009967">
    <property type="term" value="P:positive regulation of signal transduction"/>
    <property type="evidence" value="ECO:0007669"/>
    <property type="project" value="UniProtKB-ARBA"/>
</dbReference>
<accession>A0A5J4VSB4</accession>
<dbReference type="Gene3D" id="3.30.70.330">
    <property type="match status" value="2"/>
</dbReference>
<dbReference type="SMART" id="SM00360">
    <property type="entry name" value="RRM"/>
    <property type="match status" value="2"/>
</dbReference>
<dbReference type="AlphaFoldDB" id="A0A5J4VSB4"/>
<dbReference type="Pfam" id="PF00076">
    <property type="entry name" value="RRM_1"/>
    <property type="match status" value="2"/>
</dbReference>
<dbReference type="InterPro" id="IPR052462">
    <property type="entry name" value="SLIRP/GR-RBP-like"/>
</dbReference>
<dbReference type="CDD" id="cd00590">
    <property type="entry name" value="RRM_SF"/>
    <property type="match status" value="1"/>
</dbReference>